<dbReference type="AlphaFoldDB" id="A0A9Q3W5K1"/>
<dbReference type="EMBL" id="JAJVKT010000015">
    <property type="protein sequence ID" value="MCE7509583.1"/>
    <property type="molecule type" value="Genomic_DNA"/>
</dbReference>
<evidence type="ECO:0000313" key="2">
    <source>
        <dbReference type="Proteomes" id="UP001107961"/>
    </source>
</evidence>
<dbReference type="Proteomes" id="UP001107961">
    <property type="component" value="Unassembled WGS sequence"/>
</dbReference>
<keyword evidence="2" id="KW-1185">Reference proteome</keyword>
<proteinExistence type="predicted"/>
<accession>A0A9Q3W5K1</accession>
<comment type="caution">
    <text evidence="1">The sequence shown here is derived from an EMBL/GenBank/DDBJ whole genome shotgun (WGS) entry which is preliminary data.</text>
</comment>
<reference evidence="1" key="1">
    <citation type="submission" date="2022-01" db="EMBL/GenBank/DDBJ databases">
        <authorList>
            <person name="Karlyshev A.V."/>
            <person name="Jaspars M."/>
        </authorList>
    </citation>
    <scope>NUCLEOTIDE SEQUENCE</scope>
    <source>
        <strain evidence="1">AGSA3-2</strain>
    </source>
</reference>
<protein>
    <submittedName>
        <fullName evidence="1">Uncharacterized protein</fullName>
    </submittedName>
</protein>
<organism evidence="1 2">
    <name type="scientific">Alloalcanivorax xenomutans</name>
    <dbReference type="NCBI Taxonomy" id="1094342"/>
    <lineage>
        <taxon>Bacteria</taxon>
        <taxon>Pseudomonadati</taxon>
        <taxon>Pseudomonadota</taxon>
        <taxon>Gammaproteobacteria</taxon>
        <taxon>Oceanospirillales</taxon>
        <taxon>Alcanivoracaceae</taxon>
        <taxon>Alloalcanivorax</taxon>
    </lineage>
</organism>
<name>A0A9Q3W5K1_9GAMM</name>
<evidence type="ECO:0000313" key="1">
    <source>
        <dbReference type="EMBL" id="MCE7509583.1"/>
    </source>
</evidence>
<sequence>MGKLMTADGAAVDETELAAQLRTCGLVRTVADRGYRRLDDSHSALLETLATILNATDAPPIDLNIEEALAELKGPRFFFVQHVLCDLIPLLSVDQDVLLAFITRLLDAGGNDLAAGTPSTAFGEWTKKSAARPFKVYEAVRAGDGLALRQLFTVLVMNADIEESLIFAQAHEREAKLAALSAVGAMELGERYDEVLNILLQEASSNDEDIALRSLEAGYRAAAQRKTLAPVGFDEQLERVVQTRSPISIHLAVDLLWRHQVGLTENAMNLCLDAAADVDPDSAGTISHLDHAAYQLVGAGHAEKVIFLLRELFDRSKGRITLNAFQSTCYTLKNAGSDVMGGAVVYWLLNGSMYTHQCVASEVCGVGNDDPPFSIPTSSLPLEPLDQLYLCRKAIGWFFIDPLAAVAIPLAVLRDGSSDIKNDVLDLIYHPLLVSYGGKLKDYLERYAESIPDLAEVLTRKAALQDAMEGIERLVELHPSEMQREAAHVQWHEQMERGMEQGRRESIFEDLVAKQYILYGRSSLTPIHTGEGTTHLTETAMHSFSVSSELPILNVVDPVGLDHMLLQFRLEQREQREQR</sequence>
<gene>
    <name evidence="1" type="ORF">LZG35_13110</name>
</gene>
<dbReference type="RefSeq" id="WP_233925926.1">
    <property type="nucleotide sequence ID" value="NZ_JAJVKT010000015.1"/>
</dbReference>